<dbReference type="EMBL" id="LR593886">
    <property type="protein sequence ID" value="VTR91912.1"/>
    <property type="molecule type" value="Genomic_DNA"/>
</dbReference>
<dbReference type="GO" id="GO:0016491">
    <property type="term" value="F:oxidoreductase activity"/>
    <property type="evidence" value="ECO:0007669"/>
    <property type="project" value="TreeGrafter"/>
</dbReference>
<dbReference type="InterPro" id="IPR016024">
    <property type="entry name" value="ARM-type_fold"/>
</dbReference>
<dbReference type="InterPro" id="IPR004155">
    <property type="entry name" value="PBS_lyase_HEAT"/>
</dbReference>
<evidence type="ECO:0000313" key="2">
    <source>
        <dbReference type="Proteomes" id="UP000464178"/>
    </source>
</evidence>
<dbReference type="PANTHER" id="PTHR12697:SF5">
    <property type="entry name" value="DEOXYHYPUSINE HYDROXYLASE"/>
    <property type="match status" value="1"/>
</dbReference>
<reference evidence="1 2" key="1">
    <citation type="submission" date="2019-05" db="EMBL/GenBank/DDBJ databases">
        <authorList>
            <consortium name="Science for Life Laboratories"/>
        </authorList>
    </citation>
    <scope>NUCLEOTIDE SEQUENCE [LARGE SCALE GENOMIC DNA]</scope>
    <source>
        <strain evidence="1">Soil9</strain>
    </source>
</reference>
<dbReference type="AlphaFoldDB" id="A0A6P2CXQ1"/>
<dbReference type="Proteomes" id="UP000464178">
    <property type="component" value="Chromosome"/>
</dbReference>
<evidence type="ECO:0008006" key="3">
    <source>
        <dbReference type="Google" id="ProtNLM"/>
    </source>
</evidence>
<organism evidence="1 2">
    <name type="scientific">Gemmata massiliana</name>
    <dbReference type="NCBI Taxonomy" id="1210884"/>
    <lineage>
        <taxon>Bacteria</taxon>
        <taxon>Pseudomonadati</taxon>
        <taxon>Planctomycetota</taxon>
        <taxon>Planctomycetia</taxon>
        <taxon>Gemmatales</taxon>
        <taxon>Gemmataceae</taxon>
        <taxon>Gemmata</taxon>
    </lineage>
</organism>
<dbReference type="SUPFAM" id="SSF48371">
    <property type="entry name" value="ARM repeat"/>
    <property type="match status" value="1"/>
</dbReference>
<dbReference type="Pfam" id="PF13646">
    <property type="entry name" value="HEAT_2"/>
    <property type="match status" value="2"/>
</dbReference>
<sequence length="280" mass="29122">MVDRQRAAKDLGRLGWLARDAMPALVRALDDENAKVRETAAHAIGGMGPDALGTLVLMLGHADKYVRRNAVWALGKLGPLARPALEDLCNSLKDPDPRTASGAAQALGNMGADGAESVPLLAEAMRGTNIVLCRLASKALSQIGAPALATLIAHLQHADPFVRAESAIAIGWMGVSARSAVPFLARVLRGPECPLTRTPISSLTPTAIEMPNSEALTPAQLPVPDPTSSEMTCRVHAAQALGRIGSAASGALVDLREAARSGAEPLRQAAQQAIRLIQGA</sequence>
<dbReference type="KEGG" id="gms:SOIL9_58020"/>
<protein>
    <recommendedName>
        <fullName evidence="3">HEAT repeat domain-containing protein</fullName>
    </recommendedName>
</protein>
<dbReference type="Gene3D" id="1.25.10.10">
    <property type="entry name" value="Leucine-rich Repeat Variant"/>
    <property type="match status" value="2"/>
</dbReference>
<dbReference type="InterPro" id="IPR011989">
    <property type="entry name" value="ARM-like"/>
</dbReference>
<dbReference type="PANTHER" id="PTHR12697">
    <property type="entry name" value="PBS LYASE HEAT-LIKE PROTEIN"/>
    <property type="match status" value="1"/>
</dbReference>
<dbReference type="SMART" id="SM00567">
    <property type="entry name" value="EZ_HEAT"/>
    <property type="match status" value="7"/>
</dbReference>
<gene>
    <name evidence="1" type="ORF">SOIL9_58020</name>
</gene>
<proteinExistence type="predicted"/>
<name>A0A6P2CXQ1_9BACT</name>
<accession>A0A6P2CXQ1</accession>
<keyword evidence="2" id="KW-1185">Reference proteome</keyword>
<evidence type="ECO:0000313" key="1">
    <source>
        <dbReference type="EMBL" id="VTR91912.1"/>
    </source>
</evidence>